<proteinExistence type="predicted"/>
<accession>A0AAE3QFS0</accession>
<dbReference type="RefSeq" id="WP_311786678.1">
    <property type="nucleotide sequence ID" value="NZ_JALDYY010000005.1"/>
</dbReference>
<dbReference type="InterPro" id="IPR021335">
    <property type="entry name" value="DUF2948"/>
</dbReference>
<protein>
    <submittedName>
        <fullName evidence="1">DUF2948 family protein</fullName>
    </submittedName>
</protein>
<evidence type="ECO:0000313" key="2">
    <source>
        <dbReference type="Proteomes" id="UP001161580"/>
    </source>
</evidence>
<reference evidence="1" key="1">
    <citation type="submission" date="2022-03" db="EMBL/GenBank/DDBJ databases">
        <title>Fererhizobium litorale gen. nov., sp. nov., isolated from sandy sediments of the Sea of Japan seashore.</title>
        <authorList>
            <person name="Romanenko L."/>
            <person name="Kurilenko V."/>
            <person name="Otstavnykh N."/>
            <person name="Svetashev V."/>
            <person name="Tekutyeva L."/>
            <person name="Isaeva M."/>
            <person name="Mikhailov V."/>
        </authorList>
    </citation>
    <scope>NUCLEOTIDE SEQUENCE</scope>
    <source>
        <strain evidence="1">KMM 9576</strain>
    </source>
</reference>
<dbReference type="Pfam" id="PF11164">
    <property type="entry name" value="DUF2948"/>
    <property type="match status" value="1"/>
</dbReference>
<keyword evidence="2" id="KW-1185">Reference proteome</keyword>
<dbReference type="AlphaFoldDB" id="A0AAE3QFS0"/>
<evidence type="ECO:0000313" key="1">
    <source>
        <dbReference type="EMBL" id="MDI7922369.1"/>
    </source>
</evidence>
<gene>
    <name evidence="1" type="ORF">MRS75_09755</name>
</gene>
<dbReference type="EMBL" id="JALDYZ010000004">
    <property type="protein sequence ID" value="MDI7922369.1"/>
    <property type="molecule type" value="Genomic_DNA"/>
</dbReference>
<organism evidence="1 2">
    <name type="scientific">Ferirhizobium litorale</name>
    <dbReference type="NCBI Taxonomy" id="2927786"/>
    <lineage>
        <taxon>Bacteria</taxon>
        <taxon>Pseudomonadati</taxon>
        <taxon>Pseudomonadota</taxon>
        <taxon>Alphaproteobacteria</taxon>
        <taxon>Hyphomicrobiales</taxon>
        <taxon>Rhizobiaceae</taxon>
        <taxon>Ferirhizobium</taxon>
    </lineage>
</organism>
<dbReference type="Proteomes" id="UP001161580">
    <property type="component" value="Unassembled WGS sequence"/>
</dbReference>
<comment type="caution">
    <text evidence="1">The sequence shown here is derived from an EMBL/GenBank/DDBJ whole genome shotgun (WGS) entry which is preliminary data.</text>
</comment>
<sequence>MSSLKLLALDTEDLAVISAHMQDSVFKVGDLSYLPRSGQFSMVANRFAWEAEAQGDGTHQRHRAALSFKRVNAVRSLGFDRNDKDQVLSLLAIRFKQKDEGPDGSIELALSGAATIVLDVECIEVQLADTGAVWETNWKPRHP</sequence>
<name>A0AAE3QFS0_9HYPH</name>